<dbReference type="SUPFAM" id="SSF53474">
    <property type="entry name" value="alpha/beta-Hydrolases"/>
    <property type="match status" value="1"/>
</dbReference>
<gene>
    <name evidence="2" type="ORF">HGB38_34120</name>
</gene>
<dbReference type="InterPro" id="IPR050266">
    <property type="entry name" value="AB_hydrolase_sf"/>
</dbReference>
<dbReference type="GO" id="GO:0016020">
    <property type="term" value="C:membrane"/>
    <property type="evidence" value="ECO:0007669"/>
    <property type="project" value="TreeGrafter"/>
</dbReference>
<dbReference type="PRINTS" id="PR00111">
    <property type="entry name" value="ABHYDROLASE"/>
</dbReference>
<dbReference type="InterPro" id="IPR029058">
    <property type="entry name" value="AB_hydrolase_fold"/>
</dbReference>
<accession>A0A7X6LBW4</accession>
<dbReference type="EMBL" id="JAAXOS010000027">
    <property type="protein sequence ID" value="NKY31202.1"/>
    <property type="molecule type" value="Genomic_DNA"/>
</dbReference>
<comment type="caution">
    <text evidence="2">The sequence shown here is derived from an EMBL/GenBank/DDBJ whole genome shotgun (WGS) entry which is preliminary data.</text>
</comment>
<dbReference type="GO" id="GO:0046464">
    <property type="term" value="P:acylglycerol catabolic process"/>
    <property type="evidence" value="ECO:0007669"/>
    <property type="project" value="TreeGrafter"/>
</dbReference>
<keyword evidence="3" id="KW-1185">Reference proteome</keyword>
<protein>
    <submittedName>
        <fullName evidence="2">Alpha/beta fold hydrolase</fullName>
    </submittedName>
</protein>
<feature type="domain" description="AB hydrolase-1" evidence="1">
    <location>
        <begin position="21"/>
        <end position="250"/>
    </location>
</feature>
<sequence length="264" mass="28468">MVHLPGGDIHVVADGTPGARALVLLHGLGASTAYWDPVLPALRDQYVVRIDLLGHGKSDRPDSGYSTSEQASRVGAVLDRLGVRKATVVGHSSGGYVATSLAEQRHDLVSAIMLIDSGPSLDAVTDNGPVGNLLFVPAIGQPLWPLLPDVVLRQAMSSAFTRDVQIPDQFVADLRGMTYRSLTATSTASDDYLRERTETDRLTDLGVPTMVLYGSQDKRWQPDSFEDYRRVPGIRIESLHCGHTPMVEEPGSTGALIRDFAGQP</sequence>
<evidence type="ECO:0000259" key="1">
    <source>
        <dbReference type="Pfam" id="PF00561"/>
    </source>
</evidence>
<dbReference type="PANTHER" id="PTHR43798:SF5">
    <property type="entry name" value="MONOACYLGLYCEROL LIPASE ABHD6"/>
    <property type="match status" value="1"/>
</dbReference>
<dbReference type="GO" id="GO:0047372">
    <property type="term" value="F:monoacylglycerol lipase activity"/>
    <property type="evidence" value="ECO:0007669"/>
    <property type="project" value="TreeGrafter"/>
</dbReference>
<dbReference type="Gene3D" id="3.40.50.1820">
    <property type="entry name" value="alpha/beta hydrolase"/>
    <property type="match status" value="1"/>
</dbReference>
<reference evidence="2 3" key="1">
    <citation type="submission" date="2020-04" db="EMBL/GenBank/DDBJ databases">
        <title>MicrobeNet Type strains.</title>
        <authorList>
            <person name="Nicholson A.C."/>
        </authorList>
    </citation>
    <scope>NUCLEOTIDE SEQUENCE [LARGE SCALE GENOMIC DNA]</scope>
    <source>
        <strain evidence="2 3">DSM 44956</strain>
    </source>
</reference>
<dbReference type="InterPro" id="IPR000073">
    <property type="entry name" value="AB_hydrolase_1"/>
</dbReference>
<evidence type="ECO:0000313" key="3">
    <source>
        <dbReference type="Proteomes" id="UP000540698"/>
    </source>
</evidence>
<organism evidence="2 3">
    <name type="scientific">Nocardia gamkensis</name>
    <dbReference type="NCBI Taxonomy" id="352869"/>
    <lineage>
        <taxon>Bacteria</taxon>
        <taxon>Bacillati</taxon>
        <taxon>Actinomycetota</taxon>
        <taxon>Actinomycetes</taxon>
        <taxon>Mycobacteriales</taxon>
        <taxon>Nocardiaceae</taxon>
        <taxon>Nocardia</taxon>
    </lineage>
</organism>
<evidence type="ECO:0000313" key="2">
    <source>
        <dbReference type="EMBL" id="NKY31202.1"/>
    </source>
</evidence>
<keyword evidence="2" id="KW-0378">Hydrolase</keyword>
<dbReference type="AlphaFoldDB" id="A0A7X6LBW4"/>
<dbReference type="PANTHER" id="PTHR43798">
    <property type="entry name" value="MONOACYLGLYCEROL LIPASE"/>
    <property type="match status" value="1"/>
</dbReference>
<proteinExistence type="predicted"/>
<name>A0A7X6LBW4_9NOCA</name>
<dbReference type="Proteomes" id="UP000540698">
    <property type="component" value="Unassembled WGS sequence"/>
</dbReference>
<dbReference type="Pfam" id="PF00561">
    <property type="entry name" value="Abhydrolase_1"/>
    <property type="match status" value="1"/>
</dbReference>